<name>I0Z993_COCSC</name>
<dbReference type="PANTHER" id="PTHR20961:SF38">
    <property type="entry name" value="PROTEIN O-LINKED-MANNOSE BETA-1,4-N-ACETYLGLUCOSAMINYLTRANSFERASE 2"/>
    <property type="match status" value="1"/>
</dbReference>
<comment type="caution">
    <text evidence="1">The sequence shown here is derived from an EMBL/GenBank/DDBJ whole genome shotgun (WGS) entry which is preliminary data.</text>
</comment>
<dbReference type="KEGG" id="csl:COCSUDRAFT_26591"/>
<proteinExistence type="predicted"/>
<evidence type="ECO:0000313" key="2">
    <source>
        <dbReference type="Proteomes" id="UP000007264"/>
    </source>
</evidence>
<dbReference type="PANTHER" id="PTHR20961">
    <property type="entry name" value="GLYCOSYLTRANSFERASE"/>
    <property type="match status" value="1"/>
</dbReference>
<reference evidence="1 2" key="1">
    <citation type="journal article" date="2012" name="Genome Biol.">
        <title>The genome of the polar eukaryotic microalga coccomyxa subellipsoidea reveals traits of cold adaptation.</title>
        <authorList>
            <person name="Blanc G."/>
            <person name="Agarkova I."/>
            <person name="Grimwood J."/>
            <person name="Kuo A."/>
            <person name="Brueggeman A."/>
            <person name="Dunigan D."/>
            <person name="Gurnon J."/>
            <person name="Ladunga I."/>
            <person name="Lindquist E."/>
            <person name="Lucas S."/>
            <person name="Pangilinan J."/>
            <person name="Proschold T."/>
            <person name="Salamov A."/>
            <person name="Schmutz J."/>
            <person name="Weeks D."/>
            <person name="Yamada T."/>
            <person name="Claverie J.M."/>
            <person name="Grigoriev I."/>
            <person name="Van Etten J."/>
            <person name="Lomsadze A."/>
            <person name="Borodovsky M."/>
        </authorList>
    </citation>
    <scope>NUCLEOTIDE SEQUENCE [LARGE SCALE GENOMIC DNA]</scope>
    <source>
        <strain evidence="1 2">C-169</strain>
    </source>
</reference>
<sequence>MVPKRLKKSLAEMHAAAPALFVSVLLGIFSKSLASPIQINWFYDSLPCKGVSSTRIHQEGLDFTVYHSLWWHNKRFYAVLDGSNKDEALSPAISMNTGIMGLPVKDAQLYYDNLMAGWVPGTSLLLDLAFPAFPDNMGHWMEALLPVYNVLEQGLWKSALPEGSGFIDNIVFVNLRRDNLADLDWVWEMIKLALAPALPPNKDMPRILFYEELDHMDKASWLGLEAVLVATDRYSGHAPLVQQCTCLSLAPRYGREDGLNGFFEAEVGRKFREAAFNNHGLQPPAAGNLPRTITLLSAVQGEECAWLQVVNREELMGALQDIGHTLGLAVRPYTATARAPFESYLSVMARTGVLVSRHGPLLANSIFLPPGAVVMELLPYNWEWKGISKIYVNLTRSLGDIHHIAWRATHPKWALYGSADHARYAEWTPEECNSRDCLEVHAAAAMRVDTATVQEMLMQMVPGAMRGESVRSLRQPWPELALAKGNTGLWWDK</sequence>
<dbReference type="EMBL" id="AGSI01000001">
    <property type="protein sequence ID" value="EIE27212.1"/>
    <property type="molecule type" value="Genomic_DNA"/>
</dbReference>
<protein>
    <recommendedName>
        <fullName evidence="3">Glycosyltransferase family 61 protein</fullName>
    </recommendedName>
</protein>
<evidence type="ECO:0000313" key="1">
    <source>
        <dbReference type="EMBL" id="EIE27212.1"/>
    </source>
</evidence>
<evidence type="ECO:0008006" key="3">
    <source>
        <dbReference type="Google" id="ProtNLM"/>
    </source>
</evidence>
<dbReference type="GeneID" id="17045227"/>
<dbReference type="GO" id="GO:0016757">
    <property type="term" value="F:glycosyltransferase activity"/>
    <property type="evidence" value="ECO:0007669"/>
    <property type="project" value="InterPro"/>
</dbReference>
<dbReference type="Proteomes" id="UP000007264">
    <property type="component" value="Unassembled WGS sequence"/>
</dbReference>
<dbReference type="OrthoDB" id="529273at2759"/>
<gene>
    <name evidence="1" type="ORF">COCSUDRAFT_26591</name>
</gene>
<accession>I0Z993</accession>
<organism evidence="1 2">
    <name type="scientific">Coccomyxa subellipsoidea (strain C-169)</name>
    <name type="common">Green microalga</name>
    <dbReference type="NCBI Taxonomy" id="574566"/>
    <lineage>
        <taxon>Eukaryota</taxon>
        <taxon>Viridiplantae</taxon>
        <taxon>Chlorophyta</taxon>
        <taxon>core chlorophytes</taxon>
        <taxon>Trebouxiophyceae</taxon>
        <taxon>Trebouxiophyceae incertae sedis</taxon>
        <taxon>Coccomyxaceae</taxon>
        <taxon>Coccomyxa</taxon>
        <taxon>Coccomyxa subellipsoidea</taxon>
    </lineage>
</organism>
<dbReference type="RefSeq" id="XP_005651756.1">
    <property type="nucleotide sequence ID" value="XM_005651699.1"/>
</dbReference>
<dbReference type="eggNOG" id="ENOG502SMFD">
    <property type="taxonomic scope" value="Eukaryota"/>
</dbReference>
<dbReference type="InterPro" id="IPR007657">
    <property type="entry name" value="Glycosyltransferase_61"/>
</dbReference>
<keyword evidence="2" id="KW-1185">Reference proteome</keyword>
<dbReference type="AlphaFoldDB" id="I0Z993"/>